<reference evidence="3" key="1">
    <citation type="submission" date="2021-02" db="EMBL/GenBank/DDBJ databases">
        <authorList>
            <person name="Dougan E. K."/>
            <person name="Rhodes N."/>
            <person name="Thang M."/>
            <person name="Chan C."/>
        </authorList>
    </citation>
    <scope>NUCLEOTIDE SEQUENCE</scope>
</reference>
<dbReference type="Pfam" id="PF01738">
    <property type="entry name" value="DLH"/>
    <property type="match status" value="1"/>
</dbReference>
<dbReference type="Gene3D" id="3.40.50.1820">
    <property type="entry name" value="alpha/beta hydrolase"/>
    <property type="match status" value="1"/>
</dbReference>
<evidence type="ECO:0000256" key="1">
    <source>
        <dbReference type="SAM" id="Phobius"/>
    </source>
</evidence>
<protein>
    <recommendedName>
        <fullName evidence="2">Dienelactone hydrolase domain-containing protein</fullName>
    </recommendedName>
</protein>
<dbReference type="AlphaFoldDB" id="A0A813HZK1"/>
<dbReference type="OrthoDB" id="17560at2759"/>
<dbReference type="GO" id="GO:0016787">
    <property type="term" value="F:hydrolase activity"/>
    <property type="evidence" value="ECO:0007669"/>
    <property type="project" value="InterPro"/>
</dbReference>
<dbReference type="InterPro" id="IPR050261">
    <property type="entry name" value="FrsA_esterase"/>
</dbReference>
<dbReference type="PANTHER" id="PTHR22946:SF0">
    <property type="entry name" value="DIENELACTONE HYDROLASE DOMAIN-CONTAINING PROTEIN"/>
    <property type="match status" value="1"/>
</dbReference>
<evidence type="ECO:0000313" key="3">
    <source>
        <dbReference type="EMBL" id="CAE8642911.1"/>
    </source>
</evidence>
<keyword evidence="1" id="KW-1133">Transmembrane helix</keyword>
<keyword evidence="1" id="KW-0812">Transmembrane</keyword>
<keyword evidence="1" id="KW-0472">Membrane</keyword>
<dbReference type="PANTHER" id="PTHR22946">
    <property type="entry name" value="DIENELACTONE HYDROLASE DOMAIN-CONTAINING PROTEIN-RELATED"/>
    <property type="match status" value="1"/>
</dbReference>
<proteinExistence type="predicted"/>
<name>A0A813HZK1_POLGL</name>
<dbReference type="SUPFAM" id="SSF53474">
    <property type="entry name" value="alpha/beta-Hydrolases"/>
    <property type="match status" value="1"/>
</dbReference>
<gene>
    <name evidence="3" type="ORF">PGLA1383_LOCUS57301</name>
</gene>
<feature type="domain" description="Dienelactone hydrolase" evidence="2">
    <location>
        <begin position="119"/>
        <end position="340"/>
    </location>
</feature>
<comment type="caution">
    <text evidence="3">The sequence shown here is derived from an EMBL/GenBank/DDBJ whole genome shotgun (WGS) entry which is preliminary data.</text>
</comment>
<accession>A0A813HZK1</accession>
<dbReference type="Proteomes" id="UP000654075">
    <property type="component" value="Unassembled WGS sequence"/>
</dbReference>
<dbReference type="InterPro" id="IPR029058">
    <property type="entry name" value="AB_hydrolase_fold"/>
</dbReference>
<evidence type="ECO:0000313" key="4">
    <source>
        <dbReference type="Proteomes" id="UP000654075"/>
    </source>
</evidence>
<feature type="transmembrane region" description="Helical" evidence="1">
    <location>
        <begin position="21"/>
        <end position="43"/>
    </location>
</feature>
<dbReference type="OMA" id="SHAKAMH"/>
<organism evidence="3 4">
    <name type="scientific">Polarella glacialis</name>
    <name type="common">Dinoflagellate</name>
    <dbReference type="NCBI Taxonomy" id="89957"/>
    <lineage>
        <taxon>Eukaryota</taxon>
        <taxon>Sar</taxon>
        <taxon>Alveolata</taxon>
        <taxon>Dinophyceae</taxon>
        <taxon>Suessiales</taxon>
        <taxon>Suessiaceae</taxon>
        <taxon>Polarella</taxon>
    </lineage>
</organism>
<evidence type="ECO:0000259" key="2">
    <source>
        <dbReference type="Pfam" id="PF01738"/>
    </source>
</evidence>
<dbReference type="EMBL" id="CAJNNV010033225">
    <property type="protein sequence ID" value="CAE8642911.1"/>
    <property type="molecule type" value="Genomic_DNA"/>
</dbReference>
<dbReference type="InterPro" id="IPR002925">
    <property type="entry name" value="Dienelactn_hydro"/>
</dbReference>
<keyword evidence="4" id="KW-1185">Reference proteome</keyword>
<sequence length="351" mass="37476">MLYCNTHRSRHHSIRHILGAIFLRQLLATSLPTALLGSGSYLFRFGGPSWQASPGRFQTQLAMAACEPRMAKDTAYADAVSSARSGDELLQEDGGAALAFGFAFEPLVYEDEVGLRRLHGRLVRPTSSKNGAAVLLVHTAAGPHDVFLRWRAEVLAARGFIVLIADLLGDESGRGWEPEWSQAARQPLVEDRSLLRRRTRASVAALAAVEGVNPHRIGAIGYCFGGRAVLDLARLGAGAGVAAVVSFHGILDDGVLPAADMSAATAPRVLICHGDADPFVSPESRAACESQLRSSGARWDMMVFGGVRHGFTNPAQLLNDNPAFGFDPRAAEVSWAAAETLLLDLAKRASS</sequence>